<dbReference type="OrthoDB" id="8089897at2"/>
<organism evidence="1 2">
    <name type="scientific">Morganella morganii</name>
    <name type="common">Proteus morganii</name>
    <dbReference type="NCBI Taxonomy" id="582"/>
    <lineage>
        <taxon>Bacteria</taxon>
        <taxon>Pseudomonadati</taxon>
        <taxon>Pseudomonadota</taxon>
        <taxon>Gammaproteobacteria</taxon>
        <taxon>Enterobacterales</taxon>
        <taxon>Morganellaceae</taxon>
        <taxon>Morganella</taxon>
    </lineage>
</organism>
<dbReference type="Proteomes" id="UP000286908">
    <property type="component" value="Unassembled WGS sequence"/>
</dbReference>
<name>A0A433ZXT9_MORMO</name>
<proteinExistence type="predicted"/>
<dbReference type="NCBIfam" id="NF033572">
    <property type="entry name" value="transpos_ISKra4"/>
    <property type="match status" value="1"/>
</dbReference>
<evidence type="ECO:0000313" key="2">
    <source>
        <dbReference type="Proteomes" id="UP000286908"/>
    </source>
</evidence>
<dbReference type="AlphaFoldDB" id="A0A433ZXT9"/>
<evidence type="ECO:0000313" key="1">
    <source>
        <dbReference type="EMBL" id="RUT66929.1"/>
    </source>
</evidence>
<protein>
    <submittedName>
        <fullName evidence="1">ISKra4 family transposase</fullName>
    </submittedName>
</protein>
<reference evidence="1 2" key="1">
    <citation type="submission" date="2017-08" db="EMBL/GenBank/DDBJ databases">
        <title>Draft genome sequence of pheromone producing symbiont Morganella morganii, of the female New Zealand grass grub Costelytra giveni.</title>
        <authorList>
            <person name="Laugraud A."/>
            <person name="Young S.D."/>
            <person name="Hurst M.H."/>
        </authorList>
    </citation>
    <scope>NUCLEOTIDE SEQUENCE [LARGE SCALE GENOMIC DNA]</scope>
    <source>
        <strain evidence="1 2">MMsCG</strain>
    </source>
</reference>
<comment type="caution">
    <text evidence="1">The sequence shown here is derived from an EMBL/GenBank/DDBJ whole genome shotgun (WGS) entry which is preliminary data.</text>
</comment>
<gene>
    <name evidence="1" type="ORF">CKG00_11440</name>
</gene>
<dbReference type="EMBL" id="NRQY01000001">
    <property type="protein sequence ID" value="RUT66929.1"/>
    <property type="molecule type" value="Genomic_DNA"/>
</dbReference>
<sequence length="467" mass="53214">MQLTLQIVITDESGMSRTEELMTLHKSGGGRNDIGLSISESKQLLNTAQQSVVQLQADEYTHRHIPCPHCLAARRIKGRQKIQYRTLFGVIPVSGLRVYRCHCEESATKTVSLLSDWAGDLTHPSLKYIETRWASMISYEMTTRLLKDILPVGHRLNASTVKNHLCQVAQRLDAESESHSGFLSGCPRDWGNLPRPGKPLVVGIDGGYVRDRDDKKRNFEIIAGKSFSVGTPKDTRRFGFVQKDDCHPERRLMAHLSAQGMQANQQVFFLSDGADNLRELQFGMYPESFHVLDWFHITMRLTVLMQYAKGLQASDPETGCRVSERLESSKRYLWHGNFVAALEHIDDCVMYCDDPELSYAGLKSLKKHLDEMYTYIRNNKMMIPNYGEMHRYGEPVSTAFVESTINEVIARRMAKKQQMQWSRKGAYYLLQTRTAVLNNELQDKFACWYPGFSMDEECEGKASAMAA</sequence>
<accession>A0A433ZXT9</accession>